<proteinExistence type="predicted"/>
<dbReference type="SUPFAM" id="SSF54495">
    <property type="entry name" value="UBC-like"/>
    <property type="match status" value="1"/>
</dbReference>
<dbReference type="CDD" id="cd23794">
    <property type="entry name" value="UBCc_UBE2F_UBE2M"/>
    <property type="match status" value="1"/>
</dbReference>
<dbReference type="AlphaFoldDB" id="A0A9W7FP45"/>
<dbReference type="InterPro" id="IPR000608">
    <property type="entry name" value="UBC"/>
</dbReference>
<name>A0A9W7FP45_9STRA</name>
<dbReference type="EMBL" id="BRXW01000234">
    <property type="protein sequence ID" value="GMI15600.1"/>
    <property type="molecule type" value="Genomic_DNA"/>
</dbReference>
<dbReference type="InterPro" id="IPR050113">
    <property type="entry name" value="Ub_conjugating_enzyme"/>
</dbReference>
<evidence type="ECO:0000256" key="1">
    <source>
        <dbReference type="SAM" id="MobiDB-lite"/>
    </source>
</evidence>
<organism evidence="3 4">
    <name type="scientific">Triparma laevis f. longispina</name>
    <dbReference type="NCBI Taxonomy" id="1714387"/>
    <lineage>
        <taxon>Eukaryota</taxon>
        <taxon>Sar</taxon>
        <taxon>Stramenopiles</taxon>
        <taxon>Ochrophyta</taxon>
        <taxon>Bolidophyceae</taxon>
        <taxon>Parmales</taxon>
        <taxon>Triparmaceae</taxon>
        <taxon>Triparma</taxon>
    </lineage>
</organism>
<feature type="region of interest" description="Disordered" evidence="1">
    <location>
        <begin position="232"/>
        <end position="253"/>
    </location>
</feature>
<gene>
    <name evidence="3" type="ORF">TrLO_g14955</name>
</gene>
<dbReference type="PROSITE" id="PS50127">
    <property type="entry name" value="UBC_2"/>
    <property type="match status" value="1"/>
</dbReference>
<evidence type="ECO:0000259" key="2">
    <source>
        <dbReference type="PROSITE" id="PS50127"/>
    </source>
</evidence>
<dbReference type="InterPro" id="IPR016135">
    <property type="entry name" value="UBQ-conjugating_enzyme/RWD"/>
</dbReference>
<protein>
    <recommendedName>
        <fullName evidence="2">UBC core domain-containing protein</fullName>
    </recommendedName>
</protein>
<accession>A0A9W7FP45</accession>
<comment type="caution">
    <text evidence="3">The sequence shown here is derived from an EMBL/GenBank/DDBJ whole genome shotgun (WGS) entry which is preliminary data.</text>
</comment>
<dbReference type="Proteomes" id="UP001165122">
    <property type="component" value="Unassembled WGS sequence"/>
</dbReference>
<dbReference type="PANTHER" id="PTHR24067">
    <property type="entry name" value="UBIQUITIN-CONJUGATING ENZYME E2"/>
    <property type="match status" value="1"/>
</dbReference>
<dbReference type="OrthoDB" id="1158011at2759"/>
<feature type="domain" description="UBC core" evidence="2">
    <location>
        <begin position="7"/>
        <end position="185"/>
    </location>
</feature>
<evidence type="ECO:0000313" key="4">
    <source>
        <dbReference type="Proteomes" id="UP001165122"/>
    </source>
</evidence>
<dbReference type="Gene3D" id="3.10.110.10">
    <property type="entry name" value="Ubiquitin Conjugating Enzyme"/>
    <property type="match status" value="1"/>
</dbReference>
<reference evidence="4" key="1">
    <citation type="journal article" date="2023" name="Commun. Biol.">
        <title>Genome analysis of Parmales, the sister group of diatoms, reveals the evolutionary specialization of diatoms from phago-mixotrophs to photoautotrophs.</title>
        <authorList>
            <person name="Ban H."/>
            <person name="Sato S."/>
            <person name="Yoshikawa S."/>
            <person name="Yamada K."/>
            <person name="Nakamura Y."/>
            <person name="Ichinomiya M."/>
            <person name="Sato N."/>
            <person name="Blanc-Mathieu R."/>
            <person name="Endo H."/>
            <person name="Kuwata A."/>
            <person name="Ogata H."/>
        </authorList>
    </citation>
    <scope>NUCLEOTIDE SEQUENCE [LARGE SCALE GENOMIC DNA]</scope>
    <source>
        <strain evidence="4">NIES 3700</strain>
    </source>
</reference>
<dbReference type="SMART" id="SM00212">
    <property type="entry name" value="UBCc"/>
    <property type="match status" value="1"/>
</dbReference>
<sequence>MYSQNGLAYIRLRKDLADCSCSLQTTNTTITINLITPSSQGVPHHNVSELEYTGIGGDQSAAGVSAVLDVKEGIWKGAKFTFILRIPKMYPFSPPTLHSTFPIYHPNISLQTGLVRLPILSPTTWRPVLSIGNILMNLEMAFLEPFGKGEGEKEWMGNSEAGRMWGDNREEFCNIVSSTLRGGFYYSTEFPSSLRTFSSPPLNLSSSPMNLVEPLGSSPGKYFTNKRKFNEEDLEESQTSLEGMHISSSDDDGGEEFYCRKRLKVAGGKTEEM</sequence>
<keyword evidence="4" id="KW-1185">Reference proteome</keyword>
<evidence type="ECO:0000313" key="3">
    <source>
        <dbReference type="EMBL" id="GMI15600.1"/>
    </source>
</evidence>
<dbReference type="Pfam" id="PF00179">
    <property type="entry name" value="UQ_con"/>
    <property type="match status" value="1"/>
</dbReference>